<feature type="region of interest" description="Disordered" evidence="1">
    <location>
        <begin position="120"/>
        <end position="139"/>
    </location>
</feature>
<dbReference type="EMBL" id="SJPI01000002">
    <property type="protein sequence ID" value="TWT51227.1"/>
    <property type="molecule type" value="Genomic_DNA"/>
</dbReference>
<comment type="caution">
    <text evidence="3">The sequence shown here is derived from an EMBL/GenBank/DDBJ whole genome shotgun (WGS) entry which is preliminary data.</text>
</comment>
<gene>
    <name evidence="3" type="ORF">Pla22_40040</name>
</gene>
<evidence type="ECO:0000259" key="2">
    <source>
        <dbReference type="PROSITE" id="PS50013"/>
    </source>
</evidence>
<dbReference type="InterPro" id="IPR000953">
    <property type="entry name" value="Chromo/chromo_shadow_dom"/>
</dbReference>
<dbReference type="InterPro" id="IPR007433">
    <property type="entry name" value="DUF481"/>
</dbReference>
<protein>
    <recommendedName>
        <fullName evidence="2">Chromo domain-containing protein</fullName>
    </recommendedName>
</protein>
<organism evidence="3 4">
    <name type="scientific">Rubripirellula amarantea</name>
    <dbReference type="NCBI Taxonomy" id="2527999"/>
    <lineage>
        <taxon>Bacteria</taxon>
        <taxon>Pseudomonadati</taxon>
        <taxon>Planctomycetota</taxon>
        <taxon>Planctomycetia</taxon>
        <taxon>Pirellulales</taxon>
        <taxon>Pirellulaceae</taxon>
        <taxon>Rubripirellula</taxon>
    </lineage>
</organism>
<dbReference type="Proteomes" id="UP000316598">
    <property type="component" value="Unassembled WGS sequence"/>
</dbReference>
<keyword evidence="4" id="KW-1185">Reference proteome</keyword>
<reference evidence="3 4" key="1">
    <citation type="submission" date="2019-02" db="EMBL/GenBank/DDBJ databases">
        <title>Deep-cultivation of Planctomycetes and their phenomic and genomic characterization uncovers novel biology.</title>
        <authorList>
            <person name="Wiegand S."/>
            <person name="Jogler M."/>
            <person name="Boedeker C."/>
            <person name="Pinto D."/>
            <person name="Vollmers J."/>
            <person name="Rivas-Marin E."/>
            <person name="Kohn T."/>
            <person name="Peeters S.H."/>
            <person name="Heuer A."/>
            <person name="Rast P."/>
            <person name="Oberbeckmann S."/>
            <person name="Bunk B."/>
            <person name="Jeske O."/>
            <person name="Meyerdierks A."/>
            <person name="Storesund J.E."/>
            <person name="Kallscheuer N."/>
            <person name="Luecker S."/>
            <person name="Lage O.M."/>
            <person name="Pohl T."/>
            <person name="Merkel B.J."/>
            <person name="Hornburger P."/>
            <person name="Mueller R.-W."/>
            <person name="Bruemmer F."/>
            <person name="Labrenz M."/>
            <person name="Spormann A.M."/>
            <person name="Op Den Camp H."/>
            <person name="Overmann J."/>
            <person name="Amann R."/>
            <person name="Jetten M.S.M."/>
            <person name="Mascher T."/>
            <person name="Medema M.H."/>
            <person name="Devos D.P."/>
            <person name="Kaster A.-K."/>
            <person name="Ovreas L."/>
            <person name="Rohde M."/>
            <person name="Galperin M.Y."/>
            <person name="Jogler C."/>
        </authorList>
    </citation>
    <scope>NUCLEOTIDE SEQUENCE [LARGE SCALE GENOMIC DNA]</scope>
    <source>
        <strain evidence="3 4">Pla22</strain>
    </source>
</reference>
<evidence type="ECO:0000313" key="3">
    <source>
        <dbReference type="EMBL" id="TWT51227.1"/>
    </source>
</evidence>
<proteinExistence type="predicted"/>
<accession>A0A5C5WKS7</accession>
<name>A0A5C5WKS7_9BACT</name>
<feature type="domain" description="Chromo" evidence="2">
    <location>
        <begin position="317"/>
        <end position="354"/>
    </location>
</feature>
<evidence type="ECO:0000256" key="1">
    <source>
        <dbReference type="SAM" id="MobiDB-lite"/>
    </source>
</evidence>
<dbReference type="AlphaFoldDB" id="A0A5C5WKS7"/>
<evidence type="ECO:0000313" key="4">
    <source>
        <dbReference type="Proteomes" id="UP000316598"/>
    </source>
</evidence>
<dbReference type="Pfam" id="PF04338">
    <property type="entry name" value="DUF481"/>
    <property type="match status" value="1"/>
</dbReference>
<sequence length="395" mass="43533">MIMHPHSIRTIVPSPWLTRVLLLCATWIAAPALLNHATATDLENAQPLWQTGVSTFTGSGYELPPVESLSTPAAEASKPYTMPTQPGTAAPPAIQNPYALPQALQPVAGGTTAQPSPVTQVAGYSPLSDAPTLAPPVQNDGVTDAQIVEQINNQLNSSVETPPLREEVVSWYQYPIRWMKGWDSNAEFGIDGSSGNADTLALQTGLELKRKTDAYTFAIDVDYRQASSRDVTTEDNGRFNLDYDRILGDTPWSVFGKLGLEWDKFKAFDLRLNMNSGLGYHWIRTDDTTLVTRFGAGASKEFGSPDDAWTPEAVFGLEAERQLTSRQKVKGKLDYFPAWEDFADYRLVADVSWEILLDGSENLSLKVAATDRYDSTPQGARPNDVYYSLLLLYKF</sequence>
<dbReference type="PROSITE" id="PS50013">
    <property type="entry name" value="CHROMO_2"/>
    <property type="match status" value="1"/>
</dbReference>